<dbReference type="PANTHER" id="PTHR11820">
    <property type="entry name" value="ACYLPYRUVASE"/>
    <property type="match status" value="1"/>
</dbReference>
<keyword evidence="4" id="KW-1185">Reference proteome</keyword>
<comment type="caution">
    <text evidence="3">The sequence shown here is derived from an EMBL/GenBank/DDBJ whole genome shotgun (WGS) entry which is preliminary data.</text>
</comment>
<dbReference type="EMBL" id="JBEHZE010000001">
    <property type="protein sequence ID" value="MEX6634060.1"/>
    <property type="molecule type" value="Genomic_DNA"/>
</dbReference>
<evidence type="ECO:0000313" key="3">
    <source>
        <dbReference type="EMBL" id="MEX6634060.1"/>
    </source>
</evidence>
<name>A0ABV3Z5H3_9PROT</name>
<accession>A0ABV3Z5H3</accession>
<gene>
    <name evidence="3" type="ORF">ABFZ84_10920</name>
</gene>
<protein>
    <submittedName>
        <fullName evidence="3">Fumarylacetoacetate hydrolase family protein</fullName>
    </submittedName>
</protein>
<keyword evidence="1" id="KW-0479">Metal-binding</keyword>
<evidence type="ECO:0000259" key="2">
    <source>
        <dbReference type="Pfam" id="PF01557"/>
    </source>
</evidence>
<keyword evidence="3" id="KW-0378">Hydrolase</keyword>
<organism evidence="3 4">
    <name type="scientific">Hyphococcus lacteus</name>
    <dbReference type="NCBI Taxonomy" id="3143536"/>
    <lineage>
        <taxon>Bacteria</taxon>
        <taxon>Pseudomonadati</taxon>
        <taxon>Pseudomonadota</taxon>
        <taxon>Alphaproteobacteria</taxon>
        <taxon>Parvularculales</taxon>
        <taxon>Parvularculaceae</taxon>
        <taxon>Hyphococcus</taxon>
    </lineage>
</organism>
<reference evidence="3 4" key="1">
    <citation type="submission" date="2024-05" db="EMBL/GenBank/DDBJ databases">
        <title>Three bacterial strains, DH-69, EH-24, and ECK-19 isolated from coastal sediments.</title>
        <authorList>
            <person name="Ye Y.-Q."/>
            <person name="Du Z.-J."/>
        </authorList>
    </citation>
    <scope>NUCLEOTIDE SEQUENCE [LARGE SCALE GENOMIC DNA]</scope>
    <source>
        <strain evidence="3 4">ECK-19</strain>
    </source>
</reference>
<evidence type="ECO:0000256" key="1">
    <source>
        <dbReference type="ARBA" id="ARBA00022723"/>
    </source>
</evidence>
<dbReference type="Gene3D" id="3.90.850.10">
    <property type="entry name" value="Fumarylacetoacetase-like, C-terminal domain"/>
    <property type="match status" value="1"/>
</dbReference>
<dbReference type="GO" id="GO:0016787">
    <property type="term" value="F:hydrolase activity"/>
    <property type="evidence" value="ECO:0007669"/>
    <property type="project" value="UniProtKB-KW"/>
</dbReference>
<proteinExistence type="predicted"/>
<dbReference type="PANTHER" id="PTHR11820:SF7">
    <property type="entry name" value="ACYLPYRUVASE FAHD1, MITOCHONDRIAL"/>
    <property type="match status" value="1"/>
</dbReference>
<dbReference type="RefSeq" id="WP_369314052.1">
    <property type="nucleotide sequence ID" value="NZ_JBEHZE010000001.1"/>
</dbReference>
<sequence length="229" mass="24871">MNFVIDPPTQAVVSVYGGGAFPVRRIFCIGRNYADHVREMGGDPKKSSPVFFTKPADAVAANNSVIPYPQSTDDLHFEGELVLALKTGGQNIETPEAARDLIFGYAAGCDLTRRDIQARAKDARGPWDTSKGFDFSAPMGDIHRITDVGDLSDARLETRINGELRQGAPLSLMIWSPEEIIMSLSKLFALKAGDLIFTGTPEGVGELKRGDQLNVTIGDQLRLDFTLAT</sequence>
<evidence type="ECO:0000313" key="4">
    <source>
        <dbReference type="Proteomes" id="UP001560685"/>
    </source>
</evidence>
<dbReference type="InterPro" id="IPR036663">
    <property type="entry name" value="Fumarylacetoacetase_C_sf"/>
</dbReference>
<dbReference type="InterPro" id="IPR011234">
    <property type="entry name" value="Fumarylacetoacetase-like_C"/>
</dbReference>
<dbReference type="Pfam" id="PF01557">
    <property type="entry name" value="FAA_hydrolase"/>
    <property type="match status" value="1"/>
</dbReference>
<dbReference type="Proteomes" id="UP001560685">
    <property type="component" value="Unassembled WGS sequence"/>
</dbReference>
<dbReference type="SUPFAM" id="SSF56529">
    <property type="entry name" value="FAH"/>
    <property type="match status" value="1"/>
</dbReference>
<feature type="domain" description="Fumarylacetoacetase-like C-terminal" evidence="2">
    <location>
        <begin position="26"/>
        <end position="220"/>
    </location>
</feature>